<evidence type="ECO:0008006" key="3">
    <source>
        <dbReference type="Google" id="ProtNLM"/>
    </source>
</evidence>
<dbReference type="Pfam" id="PF11209">
    <property type="entry name" value="LmeA"/>
    <property type="match status" value="1"/>
</dbReference>
<gene>
    <name evidence="1" type="ORF">Amac_037100</name>
</gene>
<name>A0A5M3WU18_9ACTN</name>
<dbReference type="Proteomes" id="UP000331127">
    <property type="component" value="Unassembled WGS sequence"/>
</dbReference>
<sequence length="227" mass="23989">MRKILVSVLLLAIVLVVLDRVAVVGVQREVARQIEAAYDLSATPTVTVNGIPFLTQAIAGRYEEVTIEMGDITQEGVSLSSVNATLYGVQAPLMDLIQNAESVDLRAERVTGSVVVSYKTLDARAPRGIKVNGGNNNTVQISGNLTVLGQTVPVTADMKVALVKDAIRVTPESVKIAGGVPVPNAERLVSFTIPIKDLPLNLKLTKVSPTEAGLLLQGTASDVPLRS</sequence>
<proteinExistence type="predicted"/>
<dbReference type="AlphaFoldDB" id="A0A5M3WU18"/>
<dbReference type="EMBL" id="BLAE01000019">
    <property type="protein sequence ID" value="GES10113.1"/>
    <property type="molecule type" value="Genomic_DNA"/>
</dbReference>
<dbReference type="RefSeq" id="WP_170322546.1">
    <property type="nucleotide sequence ID" value="NZ_BAAAHL010000039.1"/>
</dbReference>
<keyword evidence="2" id="KW-1185">Reference proteome</keyword>
<evidence type="ECO:0000313" key="2">
    <source>
        <dbReference type="Proteomes" id="UP000331127"/>
    </source>
</evidence>
<comment type="caution">
    <text evidence="1">The sequence shown here is derived from an EMBL/GenBank/DDBJ whole genome shotgun (WGS) entry which is preliminary data.</text>
</comment>
<evidence type="ECO:0000313" key="1">
    <source>
        <dbReference type="EMBL" id="GES10113.1"/>
    </source>
</evidence>
<reference evidence="1 2" key="1">
    <citation type="submission" date="2019-10" db="EMBL/GenBank/DDBJ databases">
        <title>Whole genome shotgun sequence of Acrocarpospora macrocephala NBRC 16266.</title>
        <authorList>
            <person name="Ichikawa N."/>
            <person name="Kimura A."/>
            <person name="Kitahashi Y."/>
            <person name="Komaki H."/>
            <person name="Oguchi A."/>
        </authorList>
    </citation>
    <scope>NUCLEOTIDE SEQUENCE [LARGE SCALE GENOMIC DNA]</scope>
    <source>
        <strain evidence="1 2">NBRC 16266</strain>
    </source>
</reference>
<protein>
    <recommendedName>
        <fullName evidence="3">DUF2993 domain-containing protein</fullName>
    </recommendedName>
</protein>
<dbReference type="InterPro" id="IPR021373">
    <property type="entry name" value="DUF2993"/>
</dbReference>
<accession>A0A5M3WU18</accession>
<organism evidence="1 2">
    <name type="scientific">Acrocarpospora macrocephala</name>
    <dbReference type="NCBI Taxonomy" id="150177"/>
    <lineage>
        <taxon>Bacteria</taxon>
        <taxon>Bacillati</taxon>
        <taxon>Actinomycetota</taxon>
        <taxon>Actinomycetes</taxon>
        <taxon>Streptosporangiales</taxon>
        <taxon>Streptosporangiaceae</taxon>
        <taxon>Acrocarpospora</taxon>
    </lineage>
</organism>